<dbReference type="InterPro" id="IPR051311">
    <property type="entry name" value="DedA_domain"/>
</dbReference>
<feature type="domain" description="VTT" evidence="2">
    <location>
        <begin position="28"/>
        <end position="145"/>
    </location>
</feature>
<evidence type="ECO:0000256" key="1">
    <source>
        <dbReference type="SAM" id="Phobius"/>
    </source>
</evidence>
<sequence length="215" mass="24942">MHEILTEYLAVHGYWVLFLWTFLEGEAGLILAGFFAFQGYFTLPGVILTALAGAFCGDQFYFYVGRLQGARLLRIFTFIARKFHKALRLIERYGTFVAFVSRYTYGFRIVLPIILGMTSFPASKFCWLNILSALAWSLIFSLAGYLFGKSASLFVEDVSRYEHQLLVILAVLIACMWLGHFVHGWWQRRPARARLRRMRHKGPYSQRTIKKEETK</sequence>
<proteinExistence type="predicted"/>
<feature type="transmembrane region" description="Helical" evidence="1">
    <location>
        <begin position="167"/>
        <end position="186"/>
    </location>
</feature>
<protein>
    <submittedName>
        <fullName evidence="3">Membrane protein DedA with SNARE-associated domain</fullName>
    </submittedName>
</protein>
<dbReference type="AlphaFoldDB" id="A0A562W881"/>
<comment type="caution">
    <text evidence="3">The sequence shown here is derived from an EMBL/GenBank/DDBJ whole genome shotgun (WGS) entry which is preliminary data.</text>
</comment>
<keyword evidence="4" id="KW-1185">Reference proteome</keyword>
<accession>A0A562W881</accession>
<reference evidence="3 4" key="1">
    <citation type="submission" date="2019-07" db="EMBL/GenBank/DDBJ databases">
        <title>Genomic Encyclopedia of Archaeal and Bacterial Type Strains, Phase II (KMG-II): from individual species to whole genera.</title>
        <authorList>
            <person name="Goeker M."/>
        </authorList>
    </citation>
    <scope>NUCLEOTIDE SEQUENCE [LARGE SCALE GENOMIC DNA]</scope>
    <source>
        <strain evidence="3 4">ATCC BAA-1139</strain>
    </source>
</reference>
<evidence type="ECO:0000313" key="4">
    <source>
        <dbReference type="Proteomes" id="UP000319449"/>
    </source>
</evidence>
<dbReference type="GO" id="GO:0005886">
    <property type="term" value="C:plasma membrane"/>
    <property type="evidence" value="ECO:0007669"/>
    <property type="project" value="TreeGrafter"/>
</dbReference>
<dbReference type="OrthoDB" id="948134at2"/>
<dbReference type="Proteomes" id="UP000319449">
    <property type="component" value="Unassembled WGS sequence"/>
</dbReference>
<dbReference type="InterPro" id="IPR032816">
    <property type="entry name" value="VTT_dom"/>
</dbReference>
<dbReference type="EMBL" id="VLLN01000005">
    <property type="protein sequence ID" value="TWJ26412.1"/>
    <property type="molecule type" value="Genomic_DNA"/>
</dbReference>
<feature type="transmembrane region" description="Helical" evidence="1">
    <location>
        <begin position="43"/>
        <end position="64"/>
    </location>
</feature>
<evidence type="ECO:0000313" key="3">
    <source>
        <dbReference type="EMBL" id="TWJ26412.1"/>
    </source>
</evidence>
<evidence type="ECO:0000259" key="2">
    <source>
        <dbReference type="Pfam" id="PF09335"/>
    </source>
</evidence>
<feature type="transmembrane region" description="Helical" evidence="1">
    <location>
        <begin position="12"/>
        <end position="37"/>
    </location>
</feature>
<gene>
    <name evidence="3" type="ORF">JN12_01118</name>
</gene>
<organism evidence="3 4">
    <name type="scientific">Geobacter argillaceus</name>
    <dbReference type="NCBI Taxonomy" id="345631"/>
    <lineage>
        <taxon>Bacteria</taxon>
        <taxon>Pseudomonadati</taxon>
        <taxon>Thermodesulfobacteriota</taxon>
        <taxon>Desulfuromonadia</taxon>
        <taxon>Geobacterales</taxon>
        <taxon>Geobacteraceae</taxon>
        <taxon>Geobacter</taxon>
    </lineage>
</organism>
<feature type="transmembrane region" description="Helical" evidence="1">
    <location>
        <begin position="125"/>
        <end position="147"/>
    </location>
</feature>
<dbReference type="PANTHER" id="PTHR42709:SF2">
    <property type="entry name" value="INNER MEMBRANE PROTEIN YOHD"/>
    <property type="match status" value="1"/>
</dbReference>
<keyword evidence="1" id="KW-0472">Membrane</keyword>
<dbReference type="Pfam" id="PF09335">
    <property type="entry name" value="VTT_dom"/>
    <property type="match status" value="1"/>
</dbReference>
<keyword evidence="1" id="KW-1133">Transmembrane helix</keyword>
<dbReference type="RefSeq" id="WP_145019488.1">
    <property type="nucleotide sequence ID" value="NZ_VLLN01000005.1"/>
</dbReference>
<dbReference type="PANTHER" id="PTHR42709">
    <property type="entry name" value="ALKALINE PHOSPHATASE LIKE PROTEIN"/>
    <property type="match status" value="1"/>
</dbReference>
<keyword evidence="1" id="KW-0812">Transmembrane</keyword>
<name>A0A562W881_9BACT</name>